<accession>A0A5C3R0V2</accession>
<dbReference type="AlphaFoldDB" id="A0A5C3R0V2"/>
<protein>
    <submittedName>
        <fullName evidence="1">Uncharacterized protein</fullName>
    </submittedName>
</protein>
<dbReference type="Proteomes" id="UP000305067">
    <property type="component" value="Unassembled WGS sequence"/>
</dbReference>
<sequence>MFDDLVRWQVSWNGPMSLLVVTTALPGSPAHTSLFLRLDSLFSTRNNTNDSLKKDFFSAKWSSRWLSLFQPQVEQPGHSKSNFFSLNVHILHVKSVEANSPNVYLNTARLFAAPTQVGVGGDVVLFPGGLEGSPPASSQRLASLDADELSPMGTRTPPQLGETDLTILVSQRATTSSFEMNPALTSPEHPLNTTAHHVPLPLASHDISPKLFLQSRPDLSPIIIPQEYPVWCVERSALVFSRAWAWDDCLFDFILRSGGEYALRTMESSSDAGHDAGPIRVLVRSIPTSLARMSTMLMTSFR</sequence>
<dbReference type="EMBL" id="ML178818">
    <property type="protein sequence ID" value="TFL04334.1"/>
    <property type="molecule type" value="Genomic_DNA"/>
</dbReference>
<reference evidence="1 2" key="1">
    <citation type="journal article" date="2019" name="Nat. Ecol. Evol.">
        <title>Megaphylogeny resolves global patterns of mushroom evolution.</title>
        <authorList>
            <person name="Varga T."/>
            <person name="Krizsan K."/>
            <person name="Foldi C."/>
            <person name="Dima B."/>
            <person name="Sanchez-Garcia M."/>
            <person name="Sanchez-Ramirez S."/>
            <person name="Szollosi G.J."/>
            <person name="Szarkandi J.G."/>
            <person name="Papp V."/>
            <person name="Albert L."/>
            <person name="Andreopoulos W."/>
            <person name="Angelini C."/>
            <person name="Antonin V."/>
            <person name="Barry K.W."/>
            <person name="Bougher N.L."/>
            <person name="Buchanan P."/>
            <person name="Buyck B."/>
            <person name="Bense V."/>
            <person name="Catcheside P."/>
            <person name="Chovatia M."/>
            <person name="Cooper J."/>
            <person name="Damon W."/>
            <person name="Desjardin D."/>
            <person name="Finy P."/>
            <person name="Geml J."/>
            <person name="Haridas S."/>
            <person name="Hughes K."/>
            <person name="Justo A."/>
            <person name="Karasinski D."/>
            <person name="Kautmanova I."/>
            <person name="Kiss B."/>
            <person name="Kocsube S."/>
            <person name="Kotiranta H."/>
            <person name="LaButti K.M."/>
            <person name="Lechner B.E."/>
            <person name="Liimatainen K."/>
            <person name="Lipzen A."/>
            <person name="Lukacs Z."/>
            <person name="Mihaltcheva S."/>
            <person name="Morgado L.N."/>
            <person name="Niskanen T."/>
            <person name="Noordeloos M.E."/>
            <person name="Ohm R.A."/>
            <person name="Ortiz-Santana B."/>
            <person name="Ovrebo C."/>
            <person name="Racz N."/>
            <person name="Riley R."/>
            <person name="Savchenko A."/>
            <person name="Shiryaev A."/>
            <person name="Soop K."/>
            <person name="Spirin V."/>
            <person name="Szebenyi C."/>
            <person name="Tomsovsky M."/>
            <person name="Tulloss R.E."/>
            <person name="Uehling J."/>
            <person name="Grigoriev I.V."/>
            <person name="Vagvolgyi C."/>
            <person name="Papp T."/>
            <person name="Martin F.M."/>
            <person name="Miettinen O."/>
            <person name="Hibbett D.S."/>
            <person name="Nagy L.G."/>
        </authorList>
    </citation>
    <scope>NUCLEOTIDE SEQUENCE [LARGE SCALE GENOMIC DNA]</scope>
    <source>
        <strain evidence="1 2">CBS 309.79</strain>
    </source>
</reference>
<evidence type="ECO:0000313" key="1">
    <source>
        <dbReference type="EMBL" id="TFL04334.1"/>
    </source>
</evidence>
<evidence type="ECO:0000313" key="2">
    <source>
        <dbReference type="Proteomes" id="UP000305067"/>
    </source>
</evidence>
<dbReference type="STRING" id="1884261.A0A5C3R0V2"/>
<dbReference type="OrthoDB" id="3056235at2759"/>
<gene>
    <name evidence="1" type="ORF">BDV98DRAFT_313656</name>
</gene>
<name>A0A5C3R0V2_9AGAR</name>
<organism evidence="1 2">
    <name type="scientific">Pterulicium gracile</name>
    <dbReference type="NCBI Taxonomy" id="1884261"/>
    <lineage>
        <taxon>Eukaryota</taxon>
        <taxon>Fungi</taxon>
        <taxon>Dikarya</taxon>
        <taxon>Basidiomycota</taxon>
        <taxon>Agaricomycotina</taxon>
        <taxon>Agaricomycetes</taxon>
        <taxon>Agaricomycetidae</taxon>
        <taxon>Agaricales</taxon>
        <taxon>Pleurotineae</taxon>
        <taxon>Pterulaceae</taxon>
        <taxon>Pterulicium</taxon>
    </lineage>
</organism>
<keyword evidence="2" id="KW-1185">Reference proteome</keyword>
<proteinExistence type="predicted"/>